<dbReference type="PANTHER" id="PTHR36699">
    <property type="entry name" value="LD-TRANSPEPTIDASE"/>
    <property type="match status" value="1"/>
</dbReference>
<protein>
    <submittedName>
        <fullName evidence="1">Uncharacterized protein</fullName>
    </submittedName>
</protein>
<sequence>MLIGAIVLQTNVALGFEPEGDKQQEGDGKSSVGIFQIDRRNPQSAYRLSFGINFPLPNDISRALSQGINPGGDIFIHG</sequence>
<dbReference type="STRING" id="1715692.RUE5091_03962"/>
<accession>A0A0P1IJ72</accession>
<gene>
    <name evidence="1" type="ORF">RUE5091_03962</name>
</gene>
<organism evidence="1 2">
    <name type="scientific">Ruegeria denitrificans</name>
    <dbReference type="NCBI Taxonomy" id="1715692"/>
    <lineage>
        <taxon>Bacteria</taxon>
        <taxon>Pseudomonadati</taxon>
        <taxon>Pseudomonadota</taxon>
        <taxon>Alphaproteobacteria</taxon>
        <taxon>Rhodobacterales</taxon>
        <taxon>Roseobacteraceae</taxon>
        <taxon>Ruegeria</taxon>
    </lineage>
</organism>
<dbReference type="PANTHER" id="PTHR36699:SF1">
    <property type="entry name" value="L,D-TRANSPEPTIDASE YAFK-RELATED"/>
    <property type="match status" value="1"/>
</dbReference>
<dbReference type="AlphaFoldDB" id="A0A0P1IJ72"/>
<keyword evidence="2" id="KW-1185">Reference proteome</keyword>
<evidence type="ECO:0000313" key="2">
    <source>
        <dbReference type="Proteomes" id="UP000051260"/>
    </source>
</evidence>
<dbReference type="EMBL" id="CYUD01000015">
    <property type="protein sequence ID" value="CUK16193.1"/>
    <property type="molecule type" value="Genomic_DNA"/>
</dbReference>
<evidence type="ECO:0000313" key="1">
    <source>
        <dbReference type="EMBL" id="CUK16193.1"/>
    </source>
</evidence>
<dbReference type="Proteomes" id="UP000051260">
    <property type="component" value="Unassembled WGS sequence"/>
</dbReference>
<proteinExistence type="predicted"/>
<reference evidence="2" key="1">
    <citation type="submission" date="2015-09" db="EMBL/GenBank/DDBJ databases">
        <authorList>
            <person name="Rodrigo-Torres L."/>
            <person name="Arahal D.R."/>
        </authorList>
    </citation>
    <scope>NUCLEOTIDE SEQUENCE [LARGE SCALE GENOMIC DNA]</scope>
    <source>
        <strain evidence="2">CECT 5091</strain>
    </source>
</reference>
<name>A0A0P1IJ72_9RHOB</name>